<proteinExistence type="inferred from homology"/>
<dbReference type="InterPro" id="IPR013792">
    <property type="entry name" value="RNA3'P_cycl/enolpyr_Trfase_a/b"/>
</dbReference>
<evidence type="ECO:0000256" key="3">
    <source>
        <dbReference type="ARBA" id="ARBA00022605"/>
    </source>
</evidence>
<keyword evidence="4 7" id="KW-0808">Transferase</keyword>
<dbReference type="HAMAP" id="MF_00210">
    <property type="entry name" value="EPSP_synth"/>
    <property type="match status" value="1"/>
</dbReference>
<dbReference type="UniPathway" id="UPA00053">
    <property type="reaction ID" value="UER00089"/>
</dbReference>
<evidence type="ECO:0000256" key="1">
    <source>
        <dbReference type="ARBA" id="ARBA00004811"/>
    </source>
</evidence>
<comment type="function">
    <text evidence="7">Catalyzes the transfer of the enolpyruvyl moiety of phosphoenolpyruvate (PEP) to the 5-hydroxyl of shikimate-3-phosphate (S3P) to produce enolpyruvyl shikimate-3-phosphate and inorganic phosphate.</text>
</comment>
<dbReference type="Pfam" id="PF00275">
    <property type="entry name" value="EPSP_synthase"/>
    <property type="match status" value="1"/>
</dbReference>
<dbReference type="GO" id="GO:0008652">
    <property type="term" value="P:amino acid biosynthetic process"/>
    <property type="evidence" value="ECO:0007669"/>
    <property type="project" value="UniProtKB-KW"/>
</dbReference>
<dbReference type="GO" id="GO:0003866">
    <property type="term" value="F:3-phosphoshikimate 1-carboxyvinyltransferase activity"/>
    <property type="evidence" value="ECO:0007669"/>
    <property type="project" value="UniProtKB-UniRule"/>
</dbReference>
<feature type="binding site" evidence="7">
    <location>
        <position position="324"/>
    </location>
    <ligand>
        <name>phosphoenolpyruvate</name>
        <dbReference type="ChEBI" id="CHEBI:58702"/>
    </ligand>
</feature>
<dbReference type="EC" id="2.5.1.19" evidence="7"/>
<comment type="similarity">
    <text evidence="2 7">Belongs to the EPSP synthase family.</text>
</comment>
<reference evidence="10" key="1">
    <citation type="submission" date="2017-04" db="EMBL/GenBank/DDBJ databases">
        <authorList>
            <person name="Varghese N."/>
            <person name="Submissions S."/>
        </authorList>
    </citation>
    <scope>NUCLEOTIDE SEQUENCE [LARGE SCALE GENOMIC DNA]</scope>
    <source>
        <strain evidence="10">CGMCC 1.12708</strain>
    </source>
</reference>
<dbReference type="InterPro" id="IPR036968">
    <property type="entry name" value="Enolpyruvate_Tfrase_sf"/>
</dbReference>
<feature type="binding site" evidence="7">
    <location>
        <position position="23"/>
    </location>
    <ligand>
        <name>phosphoenolpyruvate</name>
        <dbReference type="ChEBI" id="CHEBI:58702"/>
    </ligand>
</feature>
<feature type="active site" description="Proton acceptor" evidence="7">
    <location>
        <position position="293"/>
    </location>
</feature>
<feature type="binding site" evidence="7">
    <location>
        <position position="28"/>
    </location>
    <ligand>
        <name>3-phosphoshikimate</name>
        <dbReference type="ChEBI" id="CHEBI:145989"/>
    </ligand>
</feature>
<comment type="caution">
    <text evidence="7">Lacks conserved residue(s) required for the propagation of feature annotation.</text>
</comment>
<sequence length="406" mass="45784">MEIKFLKKVNQNPKGEIFISGSKSESNRLLILNALFDNSIEIKNLSNSEDTELLQNALKNSGNKIDIHHAGTAMRFLTAYLSTQENREVVLTGSARMKQRPIGILVDALNSLGAEISYLENEGFPSLSIIGKKLKKYFVELDANISSQYITALMLIAPKLENGLTIRLNGKITSLPYLLMTVELLERIGIQIERSENVFRIHPKNKIQYQEITVESDWSSASYFYSLAALSENPEIKINSYFQNSLQGDSALIEIYKNHFGIESEFIGNQIVLRKNLSLKLKTLNLNLNETPDIAQTIAVTCAGLKMKCKLTGLETLSIKETDRLTALKNELKKVGTKVQITKDSLEIIDFESINEIPHIETYNDHRMAMSFAPLCLLMDLQIKSPDVIKKSYPDFWSDLEKLTSV</sequence>
<dbReference type="STRING" id="1434700.SAMN06296427_11195"/>
<keyword evidence="10" id="KW-1185">Reference proteome</keyword>
<feature type="binding site" evidence="7">
    <location>
        <position position="293"/>
    </location>
    <ligand>
        <name>3-phosphoshikimate</name>
        <dbReference type="ChEBI" id="CHEBI:145989"/>
    </ligand>
</feature>
<feature type="binding site" evidence="7">
    <location>
        <position position="147"/>
    </location>
    <ligand>
        <name>3-phosphoshikimate</name>
        <dbReference type="ChEBI" id="CHEBI:145989"/>
    </ligand>
</feature>
<feature type="binding site" evidence="7">
    <location>
        <position position="367"/>
    </location>
    <ligand>
        <name>phosphoenolpyruvate</name>
        <dbReference type="ChEBI" id="CHEBI:58702"/>
    </ligand>
</feature>
<dbReference type="InterPro" id="IPR001986">
    <property type="entry name" value="Enolpyruvate_Tfrase_dom"/>
</dbReference>
<gene>
    <name evidence="7" type="primary">aroA</name>
    <name evidence="9" type="ORF">SAMN06296427_11195</name>
</gene>
<comment type="catalytic activity">
    <reaction evidence="6">
        <text>3-phosphoshikimate + phosphoenolpyruvate = 5-O-(1-carboxyvinyl)-3-phosphoshikimate + phosphate</text>
        <dbReference type="Rhea" id="RHEA:21256"/>
        <dbReference type="ChEBI" id="CHEBI:43474"/>
        <dbReference type="ChEBI" id="CHEBI:57701"/>
        <dbReference type="ChEBI" id="CHEBI:58702"/>
        <dbReference type="ChEBI" id="CHEBI:145989"/>
        <dbReference type="EC" id="2.5.1.19"/>
    </reaction>
    <physiologicalReaction direction="left-to-right" evidence="6">
        <dbReference type="Rhea" id="RHEA:21257"/>
    </physiologicalReaction>
</comment>
<evidence type="ECO:0000313" key="10">
    <source>
        <dbReference type="Proteomes" id="UP000192393"/>
    </source>
</evidence>
<dbReference type="InterPro" id="IPR006264">
    <property type="entry name" value="EPSP_synthase"/>
</dbReference>
<evidence type="ECO:0000313" key="9">
    <source>
        <dbReference type="EMBL" id="SMC88769.1"/>
    </source>
</evidence>
<feature type="binding site" evidence="7">
    <location>
        <position position="146"/>
    </location>
    <ligand>
        <name>3-phosphoshikimate</name>
        <dbReference type="ChEBI" id="CHEBI:145989"/>
    </ligand>
</feature>
<dbReference type="AlphaFoldDB" id="A0A1W2CU50"/>
<keyword evidence="3 7" id="KW-0028">Amino-acid biosynthesis</keyword>
<dbReference type="EMBL" id="FWXS01000011">
    <property type="protein sequence ID" value="SMC88769.1"/>
    <property type="molecule type" value="Genomic_DNA"/>
</dbReference>
<dbReference type="NCBIfam" id="TIGR01356">
    <property type="entry name" value="aroA"/>
    <property type="match status" value="1"/>
</dbReference>
<dbReference type="OrthoDB" id="9809920at2"/>
<dbReference type="GO" id="GO:0009423">
    <property type="term" value="P:chorismate biosynthetic process"/>
    <property type="evidence" value="ECO:0007669"/>
    <property type="project" value="UniProtKB-UniRule"/>
</dbReference>
<keyword evidence="7" id="KW-0963">Cytoplasm</keyword>
<feature type="binding site" evidence="7">
    <location>
        <position position="71"/>
    </location>
    <ligand>
        <name>phosphoenolpyruvate</name>
        <dbReference type="ChEBI" id="CHEBI:58702"/>
    </ligand>
</feature>
<dbReference type="GO" id="GO:0009073">
    <property type="term" value="P:aromatic amino acid family biosynthetic process"/>
    <property type="evidence" value="ECO:0007669"/>
    <property type="project" value="UniProtKB-KW"/>
</dbReference>
<evidence type="ECO:0000256" key="6">
    <source>
        <dbReference type="ARBA" id="ARBA00044633"/>
    </source>
</evidence>
<dbReference type="GO" id="GO:0005737">
    <property type="term" value="C:cytoplasm"/>
    <property type="evidence" value="ECO:0007669"/>
    <property type="project" value="UniProtKB-SubCell"/>
</dbReference>
<dbReference type="PANTHER" id="PTHR21090">
    <property type="entry name" value="AROM/DEHYDROQUINATE SYNTHASE"/>
    <property type="match status" value="1"/>
</dbReference>
<feature type="binding site" evidence="7">
    <location>
        <position position="391"/>
    </location>
    <ligand>
        <name>phosphoenolpyruvate</name>
        <dbReference type="ChEBI" id="CHEBI:58702"/>
    </ligand>
</feature>
<feature type="domain" description="Enolpyruvate transferase" evidence="8">
    <location>
        <begin position="62"/>
        <end position="400"/>
    </location>
</feature>
<dbReference type="CDD" id="cd01556">
    <property type="entry name" value="EPSP_synthase"/>
    <property type="match status" value="1"/>
</dbReference>
<evidence type="ECO:0000256" key="5">
    <source>
        <dbReference type="ARBA" id="ARBA00023141"/>
    </source>
</evidence>
<comment type="subunit">
    <text evidence="7">Monomer.</text>
</comment>
<evidence type="ECO:0000256" key="4">
    <source>
        <dbReference type="ARBA" id="ARBA00022679"/>
    </source>
</evidence>
<feature type="binding site" evidence="7">
    <location>
        <position position="100"/>
    </location>
    <ligand>
        <name>phosphoenolpyruvate</name>
        <dbReference type="ChEBI" id="CHEBI:58702"/>
    </ligand>
</feature>
<accession>A0A1W2CU50</accession>
<dbReference type="PIRSF" id="PIRSF000505">
    <property type="entry name" value="EPSPS"/>
    <property type="match status" value="1"/>
</dbReference>
<feature type="binding site" evidence="7">
    <location>
        <position position="148"/>
    </location>
    <ligand>
        <name>phosphoenolpyruvate</name>
        <dbReference type="ChEBI" id="CHEBI:58702"/>
    </ligand>
</feature>
<keyword evidence="5 7" id="KW-0057">Aromatic amino acid biosynthesis</keyword>
<feature type="binding site" evidence="7">
    <location>
        <position position="320"/>
    </location>
    <ligand>
        <name>3-phosphoshikimate</name>
        <dbReference type="ChEBI" id="CHEBI:145989"/>
    </ligand>
</feature>
<feature type="binding site" evidence="7">
    <location>
        <position position="148"/>
    </location>
    <ligand>
        <name>3-phosphoshikimate</name>
        <dbReference type="ChEBI" id="CHEBI:145989"/>
    </ligand>
</feature>
<evidence type="ECO:0000259" key="8">
    <source>
        <dbReference type="Pfam" id="PF00275"/>
    </source>
</evidence>
<name>A0A1W2CU50_9FLAO</name>
<feature type="binding site" evidence="7">
    <location>
        <position position="23"/>
    </location>
    <ligand>
        <name>3-phosphoshikimate</name>
        <dbReference type="ChEBI" id="CHEBI:145989"/>
    </ligand>
</feature>
<dbReference type="RefSeq" id="WP_084018874.1">
    <property type="nucleotide sequence ID" value="NZ_FWXS01000011.1"/>
</dbReference>
<dbReference type="PANTHER" id="PTHR21090:SF5">
    <property type="entry name" value="PENTAFUNCTIONAL AROM POLYPEPTIDE"/>
    <property type="match status" value="1"/>
</dbReference>
<comment type="pathway">
    <text evidence="1 7">Metabolic intermediate biosynthesis; chorismate biosynthesis; chorismate from D-erythrose 4-phosphate and phosphoenolpyruvate: step 6/7.</text>
</comment>
<dbReference type="SUPFAM" id="SSF55205">
    <property type="entry name" value="EPT/RTPC-like"/>
    <property type="match status" value="1"/>
</dbReference>
<evidence type="ECO:0000256" key="7">
    <source>
        <dbReference type="HAMAP-Rule" id="MF_00210"/>
    </source>
</evidence>
<dbReference type="Proteomes" id="UP000192393">
    <property type="component" value="Unassembled WGS sequence"/>
</dbReference>
<feature type="binding site" evidence="7">
    <location>
        <position position="24"/>
    </location>
    <ligand>
        <name>3-phosphoshikimate</name>
        <dbReference type="ChEBI" id="CHEBI:145989"/>
    </ligand>
</feature>
<feature type="binding site" evidence="7">
    <location>
        <position position="174"/>
    </location>
    <ligand>
        <name>3-phosphoshikimate</name>
        <dbReference type="ChEBI" id="CHEBI:145989"/>
    </ligand>
</feature>
<protein>
    <recommendedName>
        <fullName evidence="7">3-phosphoshikimate 1-carboxyvinyltransferase</fullName>
        <ecNumber evidence="7">2.5.1.19</ecNumber>
    </recommendedName>
    <alternativeName>
        <fullName evidence="7">5-enolpyruvylshikimate-3-phosphate synthase</fullName>
        <shortName evidence="7">EPSP synthase</shortName>
        <shortName evidence="7">EPSPS</shortName>
    </alternativeName>
</protein>
<comment type="subcellular location">
    <subcellularLocation>
        <location evidence="7">Cytoplasm</location>
    </subcellularLocation>
</comment>
<dbReference type="Gene3D" id="3.65.10.10">
    <property type="entry name" value="Enolpyruvate transferase domain"/>
    <property type="match status" value="3"/>
</dbReference>
<organism evidence="9 10">
    <name type="scientific">Moheibacter sediminis</name>
    <dbReference type="NCBI Taxonomy" id="1434700"/>
    <lineage>
        <taxon>Bacteria</taxon>
        <taxon>Pseudomonadati</taxon>
        <taxon>Bacteroidota</taxon>
        <taxon>Flavobacteriia</taxon>
        <taxon>Flavobacteriales</taxon>
        <taxon>Weeksellaceae</taxon>
        <taxon>Moheibacter</taxon>
    </lineage>
</organism>
<evidence type="ECO:0000256" key="2">
    <source>
        <dbReference type="ARBA" id="ARBA00009948"/>
    </source>
</evidence>